<dbReference type="EMBL" id="JAPEVG010001171">
    <property type="protein sequence ID" value="KAJ8453765.1"/>
    <property type="molecule type" value="Genomic_DNA"/>
</dbReference>
<proteinExistence type="predicted"/>
<reference evidence="1" key="1">
    <citation type="submission" date="2022-11" db="EMBL/GenBank/DDBJ databases">
        <title>Genome Sequence of Cubamyces cubensis.</title>
        <authorList>
            <person name="Buettner E."/>
        </authorList>
    </citation>
    <scope>NUCLEOTIDE SEQUENCE</scope>
    <source>
        <strain evidence="1">MPL-01</strain>
    </source>
</reference>
<accession>A0AAD7X3X2</accession>
<gene>
    <name evidence="1" type="ORF">ONZ51_g13414</name>
</gene>
<name>A0AAD7X3X2_9APHY</name>
<evidence type="ECO:0000313" key="2">
    <source>
        <dbReference type="Proteomes" id="UP001215151"/>
    </source>
</evidence>
<protein>
    <submittedName>
        <fullName evidence="1">Uncharacterized protein</fullName>
    </submittedName>
</protein>
<dbReference type="Proteomes" id="UP001215151">
    <property type="component" value="Unassembled WGS sequence"/>
</dbReference>
<evidence type="ECO:0000313" key="1">
    <source>
        <dbReference type="EMBL" id="KAJ8453765.1"/>
    </source>
</evidence>
<organism evidence="1 2">
    <name type="scientific">Trametes cubensis</name>
    <dbReference type="NCBI Taxonomy" id="1111947"/>
    <lineage>
        <taxon>Eukaryota</taxon>
        <taxon>Fungi</taxon>
        <taxon>Dikarya</taxon>
        <taxon>Basidiomycota</taxon>
        <taxon>Agaricomycotina</taxon>
        <taxon>Agaricomycetes</taxon>
        <taxon>Polyporales</taxon>
        <taxon>Polyporaceae</taxon>
        <taxon>Trametes</taxon>
    </lineage>
</organism>
<comment type="caution">
    <text evidence="1">The sequence shown here is derived from an EMBL/GenBank/DDBJ whole genome shotgun (WGS) entry which is preliminary data.</text>
</comment>
<dbReference type="AlphaFoldDB" id="A0AAD7X3X2"/>
<keyword evidence="2" id="KW-1185">Reference proteome</keyword>
<sequence>MSTAPVNPSSSIVDATMVDYNNRRAACQAFRAHHIPYTYWYEDALRYHGSSTILFSLYLLVNSVPEAQRCLKSLGWMPGELSAYAPQYFDPAADEHVVLVHPENPKTIVVLMFSSVWPGIVPSTDDRDEAHYPPLPQLHNALAQRFLDTECDAFRRYLNLQLGYLYECPAAASPDFVDALPPDIQQFHLDWRSETLRMHAKKTIEHEREIRAQARQGQWKLMHEGTAALGGLKIDWEYEAKLLAKMQGNETQRTST</sequence>